<evidence type="ECO:0000313" key="2">
    <source>
        <dbReference type="Proteomes" id="UP000549911"/>
    </source>
</evidence>
<comment type="caution">
    <text evidence="1">The sequence shown here is derived from an EMBL/GenBank/DDBJ whole genome shotgun (WGS) entry which is preliminary data.</text>
</comment>
<dbReference type="GO" id="GO:0032259">
    <property type="term" value="P:methylation"/>
    <property type="evidence" value="ECO:0007669"/>
    <property type="project" value="UniProtKB-KW"/>
</dbReference>
<name>A0A7Y9KRL3_9ACTN</name>
<accession>A0A7Y9KRL3</accession>
<organism evidence="1 2">
    <name type="scientific">Nocardioides cavernae</name>
    <dbReference type="NCBI Taxonomy" id="1921566"/>
    <lineage>
        <taxon>Bacteria</taxon>
        <taxon>Bacillati</taxon>
        <taxon>Actinomycetota</taxon>
        <taxon>Actinomycetes</taxon>
        <taxon>Propionibacteriales</taxon>
        <taxon>Nocardioidaceae</taxon>
        <taxon>Nocardioides</taxon>
    </lineage>
</organism>
<dbReference type="GO" id="GO:0008168">
    <property type="term" value="F:methyltransferase activity"/>
    <property type="evidence" value="ECO:0007669"/>
    <property type="project" value="UniProtKB-KW"/>
</dbReference>
<dbReference type="CDD" id="cd02440">
    <property type="entry name" value="AdoMet_MTases"/>
    <property type="match status" value="1"/>
</dbReference>
<dbReference type="InterPro" id="IPR029063">
    <property type="entry name" value="SAM-dependent_MTases_sf"/>
</dbReference>
<dbReference type="SUPFAM" id="SSF53335">
    <property type="entry name" value="S-adenosyl-L-methionine-dependent methyltransferases"/>
    <property type="match status" value="1"/>
</dbReference>
<reference evidence="1 2" key="1">
    <citation type="submission" date="2020-07" db="EMBL/GenBank/DDBJ databases">
        <authorList>
            <person name="Partida-Martinez L."/>
            <person name="Huntemann M."/>
            <person name="Clum A."/>
            <person name="Wang J."/>
            <person name="Palaniappan K."/>
            <person name="Ritter S."/>
            <person name="Chen I.-M."/>
            <person name="Stamatis D."/>
            <person name="Reddy T."/>
            <person name="O'Malley R."/>
            <person name="Daum C."/>
            <person name="Shapiro N."/>
            <person name="Ivanova N."/>
            <person name="Kyrpides N."/>
            <person name="Woyke T."/>
        </authorList>
    </citation>
    <scope>NUCLEOTIDE SEQUENCE [LARGE SCALE GENOMIC DNA]</scope>
    <source>
        <strain evidence="1 2">AT2.17</strain>
    </source>
</reference>
<gene>
    <name evidence="1" type="ORF">F4692_000546</name>
</gene>
<keyword evidence="1" id="KW-0489">Methyltransferase</keyword>
<reference evidence="1 2" key="2">
    <citation type="submission" date="2020-08" db="EMBL/GenBank/DDBJ databases">
        <title>The Agave Microbiome: Exploring the role of microbial communities in plant adaptations to desert environments.</title>
        <authorList>
            <person name="Partida-Martinez L.P."/>
        </authorList>
    </citation>
    <scope>NUCLEOTIDE SEQUENCE [LARGE SCALE GENOMIC DNA]</scope>
    <source>
        <strain evidence="1 2">AT2.17</strain>
    </source>
</reference>
<dbReference type="RefSeq" id="WP_179618095.1">
    <property type="nucleotide sequence ID" value="NZ_JACCBW010000001.1"/>
</dbReference>
<sequence>MSPPRGRTPNEETVAAYEDIAADYAEDTRGAPTGVLAEALGRLVTHLHAGATVLEVGSGPGWDADFLESRGLRVRRTDAARAFRDLQVARGRQAEVLDVTRDPFTDEAWPAYDAVLALFVLQHLGCEVVPSVLARAVAAMRPGGAALLSVREGEGERWEQGEVHRYHVSSWTEEGLDGLLDAVGLVPGWRARLVDGEGGWLLVLASRPR</sequence>
<dbReference type="Gene3D" id="3.40.50.150">
    <property type="entry name" value="Vaccinia Virus protein VP39"/>
    <property type="match status" value="1"/>
</dbReference>
<proteinExistence type="predicted"/>
<evidence type="ECO:0000313" key="1">
    <source>
        <dbReference type="EMBL" id="NYE35442.1"/>
    </source>
</evidence>
<dbReference type="Proteomes" id="UP000549911">
    <property type="component" value="Unassembled WGS sequence"/>
</dbReference>
<dbReference type="EMBL" id="JACCBW010000001">
    <property type="protein sequence ID" value="NYE35442.1"/>
    <property type="molecule type" value="Genomic_DNA"/>
</dbReference>
<keyword evidence="1" id="KW-0808">Transferase</keyword>
<keyword evidence="2" id="KW-1185">Reference proteome</keyword>
<dbReference type="AlphaFoldDB" id="A0A7Y9KRL3"/>
<protein>
    <submittedName>
        <fullName evidence="1">2-polyprenyl-3-methyl-5-hydroxy-6-metoxy-1, 4-benzoquinol methylase</fullName>
    </submittedName>
</protein>
<dbReference type="Pfam" id="PF13489">
    <property type="entry name" value="Methyltransf_23"/>
    <property type="match status" value="1"/>
</dbReference>